<dbReference type="RefSeq" id="WP_118318964.1">
    <property type="nucleotide sequence ID" value="NZ_QRVM01000003.1"/>
</dbReference>
<dbReference type="Pfam" id="PF14390">
    <property type="entry name" value="DUF4420"/>
    <property type="match status" value="1"/>
</dbReference>
<proteinExistence type="predicted"/>
<dbReference type="Proteomes" id="UP000285274">
    <property type="component" value="Unassembled WGS sequence"/>
</dbReference>
<dbReference type="InterPro" id="IPR025534">
    <property type="entry name" value="DUF4420"/>
</dbReference>
<dbReference type="EMBL" id="QRVM01000003">
    <property type="protein sequence ID" value="RGS49210.1"/>
    <property type="molecule type" value="Genomic_DNA"/>
</dbReference>
<accession>A0A412JA17</accession>
<dbReference type="AlphaFoldDB" id="A0A412JA17"/>
<protein>
    <submittedName>
        <fullName evidence="1">PD-(D/E)XK motif protein</fullName>
    </submittedName>
</protein>
<reference evidence="1 2" key="1">
    <citation type="submission" date="2018-08" db="EMBL/GenBank/DDBJ databases">
        <title>A genome reference for cultivated species of the human gut microbiota.</title>
        <authorList>
            <person name="Zou Y."/>
            <person name="Xue W."/>
            <person name="Luo G."/>
        </authorList>
    </citation>
    <scope>NUCLEOTIDE SEQUENCE [LARGE SCALE GENOMIC DNA]</scope>
    <source>
        <strain evidence="1 2">AF22-10AC</strain>
    </source>
</reference>
<evidence type="ECO:0000313" key="1">
    <source>
        <dbReference type="EMBL" id="RGS49210.1"/>
    </source>
</evidence>
<sequence length="318" mass="36708">MRMIDFDDIKNIFINDLSGYNDAYRQVSPHHPLDLMLGSTQNFNSALLLITKNRPEVIPNSSMINISVGERADGKYSIIFSLLSDKYIDLFCYFCLDMINSSVNCTAENDADFLCNRYLLWKRMLEKTKNTLLSENETKGLIGELFFLKEYLSKKHGIKDSIAYWTGPLKTDQDFITENTWYEIKSTSPGATAIKISSIEQLETYNDGNLVVLFFDKTSIKDNNRLNLNQLVKEIKDEIDDEITEMRFDEIMISSGYVYNDAYNNRNYHFVKANMYNVTKDFPCLRQKNLTSAIGKVTYELTLNRIEEWGVPNGFTGI</sequence>
<evidence type="ECO:0000313" key="2">
    <source>
        <dbReference type="Proteomes" id="UP000285274"/>
    </source>
</evidence>
<comment type="caution">
    <text evidence="1">The sequence shown here is derived from an EMBL/GenBank/DDBJ whole genome shotgun (WGS) entry which is preliminary data.</text>
</comment>
<gene>
    <name evidence="1" type="ORF">DWX92_01620</name>
</gene>
<organism evidence="1 2">
    <name type="scientific">Holdemanella biformis</name>
    <dbReference type="NCBI Taxonomy" id="1735"/>
    <lineage>
        <taxon>Bacteria</taxon>
        <taxon>Bacillati</taxon>
        <taxon>Bacillota</taxon>
        <taxon>Erysipelotrichia</taxon>
        <taxon>Erysipelotrichales</taxon>
        <taxon>Erysipelotrichaceae</taxon>
        <taxon>Holdemanella</taxon>
    </lineage>
</organism>
<name>A0A412JA17_9FIRM</name>